<comment type="cofactor">
    <cofactor evidence="8">
        <name>Mg(2+)</name>
        <dbReference type="ChEBI" id="CHEBI:18420"/>
    </cofactor>
</comment>
<dbReference type="InterPro" id="IPR025877">
    <property type="entry name" value="MobA-like_NTP_Trfase"/>
</dbReference>
<dbReference type="Gene3D" id="3.90.550.10">
    <property type="entry name" value="Spore Coat Polysaccharide Biosynthesis Protein SpsA, Chain A"/>
    <property type="match status" value="1"/>
</dbReference>
<evidence type="ECO:0000313" key="10">
    <source>
        <dbReference type="EMBL" id="EKF17913.1"/>
    </source>
</evidence>
<keyword evidence="1 8" id="KW-0963">Cytoplasm</keyword>
<comment type="subcellular location">
    <subcellularLocation>
        <location evidence="8">Cytoplasm</location>
    </subcellularLocation>
</comment>
<evidence type="ECO:0000256" key="2">
    <source>
        <dbReference type="ARBA" id="ARBA00022679"/>
    </source>
</evidence>
<feature type="binding site" evidence="8">
    <location>
        <position position="103"/>
    </location>
    <ligand>
        <name>GTP</name>
        <dbReference type="ChEBI" id="CHEBI:37565"/>
    </ligand>
</feature>
<evidence type="ECO:0000313" key="11">
    <source>
        <dbReference type="Proteomes" id="UP000006786"/>
    </source>
</evidence>
<evidence type="ECO:0000259" key="9">
    <source>
        <dbReference type="Pfam" id="PF12804"/>
    </source>
</evidence>
<keyword evidence="11" id="KW-1185">Reference proteome</keyword>
<dbReference type="OrthoDB" id="9788394at2"/>
<proteinExistence type="inferred from homology"/>
<comment type="domain">
    <text evidence="8">The N-terminal domain determines nucleotide recognition and specific binding, while the C-terminal domain determines the specific binding to the target protein.</text>
</comment>
<dbReference type="RefSeq" id="WP_008598002.1">
    <property type="nucleotide sequence ID" value="NZ_AMRM01000018.1"/>
</dbReference>
<evidence type="ECO:0000256" key="4">
    <source>
        <dbReference type="ARBA" id="ARBA00022741"/>
    </source>
</evidence>
<keyword evidence="3 8" id="KW-0479">Metal-binding</keyword>
<protein>
    <recommendedName>
        <fullName evidence="8">Molybdenum cofactor guanylyltransferase</fullName>
        <shortName evidence="8">MoCo guanylyltransferase</shortName>
        <ecNumber evidence="8">2.7.7.77</ecNumber>
    </recommendedName>
    <alternativeName>
        <fullName evidence="8">GTP:molybdopterin guanylyltransferase</fullName>
    </alternativeName>
    <alternativeName>
        <fullName evidence="8">Mo-MPT guanylyltransferase</fullName>
    </alternativeName>
    <alternativeName>
        <fullName evidence="8">Molybdopterin guanylyltransferase</fullName>
    </alternativeName>
    <alternativeName>
        <fullName evidence="8">Molybdopterin-guanine dinucleotide synthase</fullName>
        <shortName evidence="8">MGD synthase</shortName>
    </alternativeName>
</protein>
<evidence type="ECO:0000256" key="8">
    <source>
        <dbReference type="HAMAP-Rule" id="MF_00316"/>
    </source>
</evidence>
<feature type="binding site" evidence="8">
    <location>
        <position position="23"/>
    </location>
    <ligand>
        <name>GTP</name>
        <dbReference type="ChEBI" id="CHEBI:37565"/>
    </ligand>
</feature>
<gene>
    <name evidence="8 10" type="primary">mobA</name>
    <name evidence="10" type="ORF">NA2_15644</name>
</gene>
<dbReference type="STRING" id="391937.NA2_15644"/>
<dbReference type="AlphaFoldDB" id="K2N0X8"/>
<dbReference type="GO" id="GO:0005525">
    <property type="term" value="F:GTP binding"/>
    <property type="evidence" value="ECO:0007669"/>
    <property type="project" value="UniProtKB-UniRule"/>
</dbReference>
<dbReference type="PATRIC" id="fig|391937.3.peg.3212"/>
<dbReference type="GO" id="GO:1902758">
    <property type="term" value="P:bis(molybdopterin guanine dinucleotide)molybdenum biosynthetic process"/>
    <property type="evidence" value="ECO:0007669"/>
    <property type="project" value="TreeGrafter"/>
</dbReference>
<dbReference type="EC" id="2.7.7.77" evidence="8"/>
<keyword evidence="5 8" id="KW-0460">Magnesium</keyword>
<dbReference type="EMBL" id="AMRM01000018">
    <property type="protein sequence ID" value="EKF17913.1"/>
    <property type="molecule type" value="Genomic_DNA"/>
</dbReference>
<dbReference type="GO" id="GO:0061603">
    <property type="term" value="F:molybdenum cofactor guanylyltransferase activity"/>
    <property type="evidence" value="ECO:0007669"/>
    <property type="project" value="UniProtKB-EC"/>
</dbReference>
<dbReference type="NCBIfam" id="TIGR02665">
    <property type="entry name" value="molyb_mobA"/>
    <property type="match status" value="1"/>
</dbReference>
<feature type="binding site" evidence="8">
    <location>
        <position position="103"/>
    </location>
    <ligand>
        <name>Mg(2+)</name>
        <dbReference type="ChEBI" id="CHEBI:18420"/>
    </ligand>
</feature>
<name>K2N0X8_9HYPH</name>
<evidence type="ECO:0000256" key="5">
    <source>
        <dbReference type="ARBA" id="ARBA00022842"/>
    </source>
</evidence>
<feature type="binding site" evidence="8">
    <location>
        <position position="51"/>
    </location>
    <ligand>
        <name>GTP</name>
        <dbReference type="ChEBI" id="CHEBI:37565"/>
    </ligand>
</feature>
<keyword evidence="6 8" id="KW-0342">GTP-binding</keyword>
<keyword evidence="4 8" id="KW-0547">Nucleotide-binding</keyword>
<dbReference type="InterPro" id="IPR029044">
    <property type="entry name" value="Nucleotide-diphossugar_trans"/>
</dbReference>
<organism evidence="10 11">
    <name type="scientific">Nitratireductor pacificus pht-3B</name>
    <dbReference type="NCBI Taxonomy" id="391937"/>
    <lineage>
        <taxon>Bacteria</taxon>
        <taxon>Pseudomonadati</taxon>
        <taxon>Pseudomonadota</taxon>
        <taxon>Alphaproteobacteria</taxon>
        <taxon>Hyphomicrobiales</taxon>
        <taxon>Phyllobacteriaceae</taxon>
        <taxon>Nitratireductor</taxon>
    </lineage>
</organism>
<comment type="caution">
    <text evidence="10">The sequence shown here is derived from an EMBL/GenBank/DDBJ whole genome shotgun (WGS) entry which is preliminary data.</text>
</comment>
<comment type="catalytic activity">
    <reaction evidence="8">
        <text>Mo-molybdopterin + GTP + H(+) = Mo-molybdopterin guanine dinucleotide + diphosphate</text>
        <dbReference type="Rhea" id="RHEA:34243"/>
        <dbReference type="ChEBI" id="CHEBI:15378"/>
        <dbReference type="ChEBI" id="CHEBI:33019"/>
        <dbReference type="ChEBI" id="CHEBI:37565"/>
        <dbReference type="ChEBI" id="CHEBI:71302"/>
        <dbReference type="ChEBI" id="CHEBI:71310"/>
        <dbReference type="EC" id="2.7.7.77"/>
    </reaction>
</comment>
<evidence type="ECO:0000256" key="7">
    <source>
        <dbReference type="ARBA" id="ARBA00023150"/>
    </source>
</evidence>
<dbReference type="GO" id="GO:0046872">
    <property type="term" value="F:metal ion binding"/>
    <property type="evidence" value="ECO:0007669"/>
    <property type="project" value="UniProtKB-KW"/>
</dbReference>
<accession>K2N0X8</accession>
<comment type="function">
    <text evidence="8">Transfers a GMP moiety from GTP to Mo-molybdopterin (Mo-MPT) cofactor (Moco or molybdenum cofactor) to form Mo-molybdopterin guanine dinucleotide (Mo-MGD) cofactor.</text>
</comment>
<dbReference type="CDD" id="cd02503">
    <property type="entry name" value="MobA"/>
    <property type="match status" value="1"/>
</dbReference>
<dbReference type="HAMAP" id="MF_00316">
    <property type="entry name" value="MobA"/>
    <property type="match status" value="1"/>
</dbReference>
<comment type="similarity">
    <text evidence="8">Belongs to the MobA family.</text>
</comment>
<feature type="binding site" evidence="8">
    <location>
        <begin position="10"/>
        <end position="12"/>
    </location>
    <ligand>
        <name>GTP</name>
        <dbReference type="ChEBI" id="CHEBI:37565"/>
    </ligand>
</feature>
<evidence type="ECO:0000256" key="3">
    <source>
        <dbReference type="ARBA" id="ARBA00022723"/>
    </source>
</evidence>
<sequence>MIRKIAGVILAGGEATRMGGGDKGLSAIGDTTLLGLVATRLASQADHVILNANGDPERFASFGLDIVADPFPEPVGPLGGVLAGLRWAERQGSFTHIVTAAADTPFFPLDLARRLGNAAADIRGIVLARSLGRIHPVFGLWPLALADDLETYLAQGGKRRVTAYAGDRHLAALVDFPTEPDSDPFFNVNTPEDLRRARAMMQGETK</sequence>
<evidence type="ECO:0000256" key="6">
    <source>
        <dbReference type="ARBA" id="ARBA00023134"/>
    </source>
</evidence>
<dbReference type="Pfam" id="PF12804">
    <property type="entry name" value="NTP_transf_3"/>
    <property type="match status" value="1"/>
</dbReference>
<reference evidence="10 11" key="1">
    <citation type="journal article" date="2012" name="J. Bacteriol.">
        <title>Genome Sequence of Nitratireductor pacificus Type Strain pht-3B.</title>
        <authorList>
            <person name="Lai Q."/>
            <person name="Li G."/>
            <person name="Shao Z."/>
        </authorList>
    </citation>
    <scope>NUCLEOTIDE SEQUENCE [LARGE SCALE GENOMIC DNA]</scope>
    <source>
        <strain evidence="11">pht-3B</strain>
    </source>
</reference>
<dbReference type="InterPro" id="IPR013482">
    <property type="entry name" value="Molybde_CF_guanTrfase"/>
</dbReference>
<dbReference type="GO" id="GO:0005737">
    <property type="term" value="C:cytoplasm"/>
    <property type="evidence" value="ECO:0007669"/>
    <property type="project" value="UniProtKB-SubCell"/>
</dbReference>
<dbReference type="Proteomes" id="UP000006786">
    <property type="component" value="Unassembled WGS sequence"/>
</dbReference>
<comment type="subunit">
    <text evidence="8">Monomer.</text>
</comment>
<dbReference type="PANTHER" id="PTHR19136:SF81">
    <property type="entry name" value="MOLYBDENUM COFACTOR GUANYLYLTRANSFERASE"/>
    <property type="match status" value="1"/>
</dbReference>
<feature type="binding site" evidence="8">
    <location>
        <position position="69"/>
    </location>
    <ligand>
        <name>GTP</name>
        <dbReference type="ChEBI" id="CHEBI:37565"/>
    </ligand>
</feature>
<dbReference type="eggNOG" id="COG0746">
    <property type="taxonomic scope" value="Bacteria"/>
</dbReference>
<dbReference type="PANTHER" id="PTHR19136">
    <property type="entry name" value="MOLYBDENUM COFACTOR GUANYLYLTRANSFERASE"/>
    <property type="match status" value="1"/>
</dbReference>
<dbReference type="SUPFAM" id="SSF53448">
    <property type="entry name" value="Nucleotide-diphospho-sugar transferases"/>
    <property type="match status" value="1"/>
</dbReference>
<keyword evidence="2 8" id="KW-0808">Transferase</keyword>
<evidence type="ECO:0000256" key="1">
    <source>
        <dbReference type="ARBA" id="ARBA00022490"/>
    </source>
</evidence>
<keyword evidence="7 8" id="KW-0501">Molybdenum cofactor biosynthesis</keyword>
<feature type="domain" description="MobA-like NTP transferase" evidence="9">
    <location>
        <begin position="7"/>
        <end position="163"/>
    </location>
</feature>